<dbReference type="CDD" id="cd11378">
    <property type="entry name" value="DUF296"/>
    <property type="match status" value="1"/>
</dbReference>
<dbReference type="Pfam" id="PF03479">
    <property type="entry name" value="PCC"/>
    <property type="match status" value="1"/>
</dbReference>
<feature type="region of interest" description="Disordered" evidence="4">
    <location>
        <begin position="1"/>
        <end position="21"/>
    </location>
</feature>
<evidence type="ECO:0000259" key="5">
    <source>
        <dbReference type="Pfam" id="PF03479"/>
    </source>
</evidence>
<reference evidence="7" key="1">
    <citation type="submission" date="2024-07" db="EMBL/GenBank/DDBJ databases">
        <title>Two chromosome-level genome assemblies of Korean endemic species Abeliophyllum distichum and Forsythia ovata (Oleaceae).</title>
        <authorList>
            <person name="Jang H."/>
        </authorList>
    </citation>
    <scope>NUCLEOTIDE SEQUENCE [LARGE SCALE GENOMIC DNA]</scope>
</reference>
<evidence type="ECO:0000313" key="7">
    <source>
        <dbReference type="Proteomes" id="UP001604277"/>
    </source>
</evidence>
<feature type="region of interest" description="Disordered" evidence="4">
    <location>
        <begin position="144"/>
        <end position="163"/>
    </location>
</feature>
<keyword evidence="1" id="KW-0805">Transcription regulation</keyword>
<dbReference type="AlphaFoldDB" id="A0ABD1RHA2"/>
<dbReference type="SUPFAM" id="SSF117856">
    <property type="entry name" value="AF0104/ALDC/Ptd012-like"/>
    <property type="match status" value="1"/>
</dbReference>
<evidence type="ECO:0000256" key="1">
    <source>
        <dbReference type="ARBA" id="ARBA00023015"/>
    </source>
</evidence>
<name>A0ABD1RHA2_9LAMI</name>
<accession>A0ABD1RHA2</accession>
<dbReference type="PANTHER" id="PTHR31100">
    <property type="entry name" value="AT-HOOK MOTIF NUCLEAR-LOCALIZED PROTEIN 15"/>
    <property type="match status" value="1"/>
</dbReference>
<evidence type="ECO:0000313" key="6">
    <source>
        <dbReference type="EMBL" id="KAL2487795.1"/>
    </source>
</evidence>
<comment type="caution">
    <text evidence="6">The sequence shown here is derived from an EMBL/GenBank/DDBJ whole genome shotgun (WGS) entry which is preliminary data.</text>
</comment>
<feature type="domain" description="PPC" evidence="5">
    <location>
        <begin position="32"/>
        <end position="125"/>
    </location>
</feature>
<evidence type="ECO:0000256" key="3">
    <source>
        <dbReference type="ARBA" id="ARBA00023163"/>
    </source>
</evidence>
<gene>
    <name evidence="6" type="ORF">Fot_41087</name>
</gene>
<keyword evidence="2" id="KW-0238">DNA-binding</keyword>
<dbReference type="Proteomes" id="UP001604277">
    <property type="component" value="Unassembled WGS sequence"/>
</dbReference>
<dbReference type="EMBL" id="JBFOLJ010000012">
    <property type="protein sequence ID" value="KAL2487795.1"/>
    <property type="molecule type" value="Genomic_DNA"/>
</dbReference>
<evidence type="ECO:0000256" key="2">
    <source>
        <dbReference type="ARBA" id="ARBA00023125"/>
    </source>
</evidence>
<dbReference type="InterPro" id="IPR005175">
    <property type="entry name" value="PPC_dom"/>
</dbReference>
<dbReference type="GO" id="GO:0003677">
    <property type="term" value="F:DNA binding"/>
    <property type="evidence" value="ECO:0007669"/>
    <property type="project" value="UniProtKB-KW"/>
</dbReference>
<organism evidence="6 7">
    <name type="scientific">Forsythia ovata</name>
    <dbReference type="NCBI Taxonomy" id="205694"/>
    <lineage>
        <taxon>Eukaryota</taxon>
        <taxon>Viridiplantae</taxon>
        <taxon>Streptophyta</taxon>
        <taxon>Embryophyta</taxon>
        <taxon>Tracheophyta</taxon>
        <taxon>Spermatophyta</taxon>
        <taxon>Magnoliopsida</taxon>
        <taxon>eudicotyledons</taxon>
        <taxon>Gunneridae</taxon>
        <taxon>Pentapetalae</taxon>
        <taxon>asterids</taxon>
        <taxon>lamiids</taxon>
        <taxon>Lamiales</taxon>
        <taxon>Oleaceae</taxon>
        <taxon>Forsythieae</taxon>
        <taxon>Forsythia</taxon>
    </lineage>
</organism>
<protein>
    <submittedName>
        <fullName evidence="6">PPC domain-containing protein</fullName>
    </submittedName>
</protein>
<proteinExistence type="predicted"/>
<feature type="compositionally biased region" description="Basic residues" evidence="4">
    <location>
        <begin position="1"/>
        <end position="17"/>
    </location>
</feature>
<evidence type="ECO:0000256" key="4">
    <source>
        <dbReference type="SAM" id="MobiDB-lite"/>
    </source>
</evidence>
<dbReference type="PANTHER" id="PTHR31100:SF68">
    <property type="entry name" value="PPC DOMAIN-CONTAINING PROTEIN"/>
    <property type="match status" value="1"/>
</dbReference>
<sequence>MGPRRLHGHPPKSKNKPKPPMIITRESANTLRAHILEVSRSCDVFETVATYARKRQKGICILGRTVTLHDRFENLSLFGSFMSPPAPPSAASLTIYLAGGQGQVVRRNVVGSLIAPRPVIIIAAFFTDVAYETLHLDEDETLQMQPPVSQPSGRGGGGGGMSSQFLDPFETSSTIATAIFARGFGVRYNGHGFIGGGAVGGGIAGEIVWCCQNLSNGMYG</sequence>
<dbReference type="InterPro" id="IPR014476">
    <property type="entry name" value="AHL15-29"/>
</dbReference>
<keyword evidence="3" id="KW-0804">Transcription</keyword>
<keyword evidence="7" id="KW-1185">Reference proteome</keyword>